<accession>A0AC60QPY2</accession>
<dbReference type="EMBL" id="JABSTQ010006537">
    <property type="protein sequence ID" value="KAG0437135.1"/>
    <property type="molecule type" value="Genomic_DNA"/>
</dbReference>
<proteinExistence type="predicted"/>
<comment type="caution">
    <text evidence="1">The sequence shown here is derived from an EMBL/GenBank/DDBJ whole genome shotgun (WGS) entry which is preliminary data.</text>
</comment>
<gene>
    <name evidence="1" type="ORF">HPB47_017579</name>
</gene>
<evidence type="ECO:0000313" key="1">
    <source>
        <dbReference type="EMBL" id="KAG0437135.1"/>
    </source>
</evidence>
<evidence type="ECO:0000313" key="2">
    <source>
        <dbReference type="Proteomes" id="UP000805193"/>
    </source>
</evidence>
<dbReference type="Proteomes" id="UP000805193">
    <property type="component" value="Unassembled WGS sequence"/>
</dbReference>
<sequence>MPGGKTTRTETRGRGARGATSIPPPKVGEIGWFYGREVARKPRRKRARGAHATAGRAALKTSARQCKTRIQLQRPQRNSPVDSADAKKSQPRERHGNKTRRTDRRDIPLERFLGGRQGARDSARQARNVDRLNASDEFDWLKCIKSAHIEIPVIPREWLEMAESGAAEAPRIPSPQQVERQPAMPATFVGQAGPLLDHKISEAVDLVRDLANKDLNIMGATCGWMWEPMWLESMVTPLTKYRTPKV</sequence>
<reference evidence="1 2" key="1">
    <citation type="journal article" date="2020" name="Cell">
        <title>Large-Scale Comparative Analyses of Tick Genomes Elucidate Their Genetic Diversity and Vector Capacities.</title>
        <authorList>
            <consortium name="Tick Genome and Microbiome Consortium (TIGMIC)"/>
            <person name="Jia N."/>
            <person name="Wang J."/>
            <person name="Shi W."/>
            <person name="Du L."/>
            <person name="Sun Y."/>
            <person name="Zhan W."/>
            <person name="Jiang J.F."/>
            <person name="Wang Q."/>
            <person name="Zhang B."/>
            <person name="Ji P."/>
            <person name="Bell-Sakyi L."/>
            <person name="Cui X.M."/>
            <person name="Yuan T.T."/>
            <person name="Jiang B.G."/>
            <person name="Yang W.F."/>
            <person name="Lam T.T."/>
            <person name="Chang Q.C."/>
            <person name="Ding S.J."/>
            <person name="Wang X.J."/>
            <person name="Zhu J.G."/>
            <person name="Ruan X.D."/>
            <person name="Zhao L."/>
            <person name="Wei J.T."/>
            <person name="Ye R.Z."/>
            <person name="Que T.C."/>
            <person name="Du C.H."/>
            <person name="Zhou Y.H."/>
            <person name="Cheng J.X."/>
            <person name="Dai P.F."/>
            <person name="Guo W.B."/>
            <person name="Han X.H."/>
            <person name="Huang E.J."/>
            <person name="Li L.F."/>
            <person name="Wei W."/>
            <person name="Gao Y.C."/>
            <person name="Liu J.Z."/>
            <person name="Shao H.Z."/>
            <person name="Wang X."/>
            <person name="Wang C.C."/>
            <person name="Yang T.C."/>
            <person name="Huo Q.B."/>
            <person name="Li W."/>
            <person name="Chen H.Y."/>
            <person name="Chen S.E."/>
            <person name="Zhou L.G."/>
            <person name="Ni X.B."/>
            <person name="Tian J.H."/>
            <person name="Sheng Y."/>
            <person name="Liu T."/>
            <person name="Pan Y.S."/>
            <person name="Xia L.Y."/>
            <person name="Li J."/>
            <person name="Zhao F."/>
            <person name="Cao W.C."/>
        </authorList>
    </citation>
    <scope>NUCLEOTIDE SEQUENCE [LARGE SCALE GENOMIC DNA]</scope>
    <source>
        <strain evidence="1">Iper-2018</strain>
    </source>
</reference>
<protein>
    <submittedName>
        <fullName evidence="1">Uncharacterized protein</fullName>
    </submittedName>
</protein>
<keyword evidence="2" id="KW-1185">Reference proteome</keyword>
<organism evidence="1 2">
    <name type="scientific">Ixodes persulcatus</name>
    <name type="common">Taiga tick</name>
    <dbReference type="NCBI Taxonomy" id="34615"/>
    <lineage>
        <taxon>Eukaryota</taxon>
        <taxon>Metazoa</taxon>
        <taxon>Ecdysozoa</taxon>
        <taxon>Arthropoda</taxon>
        <taxon>Chelicerata</taxon>
        <taxon>Arachnida</taxon>
        <taxon>Acari</taxon>
        <taxon>Parasitiformes</taxon>
        <taxon>Ixodida</taxon>
        <taxon>Ixodoidea</taxon>
        <taxon>Ixodidae</taxon>
        <taxon>Ixodinae</taxon>
        <taxon>Ixodes</taxon>
    </lineage>
</organism>
<name>A0AC60QPY2_IXOPE</name>